<comment type="caution">
    <text evidence="3">The sequence shown here is derived from an EMBL/GenBank/DDBJ whole genome shotgun (WGS) entry which is preliminary data.</text>
</comment>
<proteinExistence type="predicted"/>
<dbReference type="PROSITE" id="PS51257">
    <property type="entry name" value="PROKAR_LIPOPROTEIN"/>
    <property type="match status" value="1"/>
</dbReference>
<dbReference type="Proteomes" id="UP001595848">
    <property type="component" value="Unassembled WGS sequence"/>
</dbReference>
<feature type="compositionally biased region" description="Basic and acidic residues" evidence="1">
    <location>
        <begin position="83"/>
        <end position="128"/>
    </location>
</feature>
<feature type="chain" id="PRO_5047106659" description="Lipoprotein" evidence="2">
    <location>
        <begin position="22"/>
        <end position="144"/>
    </location>
</feature>
<evidence type="ECO:0008006" key="5">
    <source>
        <dbReference type="Google" id="ProtNLM"/>
    </source>
</evidence>
<feature type="compositionally biased region" description="Low complexity" evidence="1">
    <location>
        <begin position="32"/>
        <end position="81"/>
    </location>
</feature>
<evidence type="ECO:0000313" key="3">
    <source>
        <dbReference type="EMBL" id="MFC4199848.1"/>
    </source>
</evidence>
<sequence length="144" mass="13705">MKQTRMHLAILAAGACLSLLAACSKSDDKGAPDTTAPPAEAPGAPGAAPAAPGAAPGSAPTPEPGAGSQSTPAPSSGAADESASDKAKDLGNKIADKAGEIKDSAVDKAGEVGDAIKRGAASADHKIQDSVGNGQSTPPSSPGN</sequence>
<dbReference type="RefSeq" id="WP_217962460.1">
    <property type="nucleotide sequence ID" value="NZ_JAHTBN010000001.1"/>
</dbReference>
<feature type="signal peptide" evidence="2">
    <location>
        <begin position="1"/>
        <end position="21"/>
    </location>
</feature>
<keyword evidence="2" id="KW-0732">Signal</keyword>
<name>A0ABV8NVH8_9BURK</name>
<keyword evidence="4" id="KW-1185">Reference proteome</keyword>
<evidence type="ECO:0000256" key="2">
    <source>
        <dbReference type="SAM" id="SignalP"/>
    </source>
</evidence>
<evidence type="ECO:0000256" key="1">
    <source>
        <dbReference type="SAM" id="MobiDB-lite"/>
    </source>
</evidence>
<accession>A0ABV8NVH8</accession>
<reference evidence="4" key="1">
    <citation type="journal article" date="2019" name="Int. J. Syst. Evol. Microbiol.">
        <title>The Global Catalogue of Microorganisms (GCM) 10K type strain sequencing project: providing services to taxonomists for standard genome sequencing and annotation.</title>
        <authorList>
            <consortium name="The Broad Institute Genomics Platform"/>
            <consortium name="The Broad Institute Genome Sequencing Center for Infectious Disease"/>
            <person name="Wu L."/>
            <person name="Ma J."/>
        </authorList>
    </citation>
    <scope>NUCLEOTIDE SEQUENCE [LARGE SCALE GENOMIC DNA]</scope>
    <source>
        <strain evidence="4">LMG 24813</strain>
    </source>
</reference>
<organism evidence="3 4">
    <name type="scientific">Candidimonas humi</name>
    <dbReference type="NCBI Taxonomy" id="683355"/>
    <lineage>
        <taxon>Bacteria</taxon>
        <taxon>Pseudomonadati</taxon>
        <taxon>Pseudomonadota</taxon>
        <taxon>Betaproteobacteria</taxon>
        <taxon>Burkholderiales</taxon>
        <taxon>Alcaligenaceae</taxon>
        <taxon>Candidimonas</taxon>
    </lineage>
</organism>
<protein>
    <recommendedName>
        <fullName evidence="5">Lipoprotein</fullName>
    </recommendedName>
</protein>
<feature type="region of interest" description="Disordered" evidence="1">
    <location>
        <begin position="25"/>
        <end position="144"/>
    </location>
</feature>
<evidence type="ECO:0000313" key="4">
    <source>
        <dbReference type="Proteomes" id="UP001595848"/>
    </source>
</evidence>
<gene>
    <name evidence="3" type="ORF">ACFOY1_02675</name>
</gene>
<dbReference type="EMBL" id="JBHSBV010000001">
    <property type="protein sequence ID" value="MFC4199848.1"/>
    <property type="molecule type" value="Genomic_DNA"/>
</dbReference>